<evidence type="ECO:0000313" key="2">
    <source>
        <dbReference type="EMBL" id="KJL34307.1"/>
    </source>
</evidence>
<keyword evidence="3" id="KW-1185">Reference proteome</keyword>
<name>A0A0F0LM63_9MICO</name>
<dbReference type="Pfam" id="PF17418">
    <property type="entry name" value="SdpA"/>
    <property type="match status" value="1"/>
</dbReference>
<comment type="caution">
    <text evidence="2">The sequence shown here is derived from an EMBL/GenBank/DDBJ whole genome shotgun (WGS) entry which is preliminary data.</text>
</comment>
<evidence type="ECO:0000256" key="1">
    <source>
        <dbReference type="SAM" id="Phobius"/>
    </source>
</evidence>
<protein>
    <recommendedName>
        <fullName evidence="4">Antimicrobial peptide system protein, SdpA family</fullName>
    </recommendedName>
</protein>
<evidence type="ECO:0000313" key="3">
    <source>
        <dbReference type="Proteomes" id="UP000033740"/>
    </source>
</evidence>
<feature type="transmembrane region" description="Helical" evidence="1">
    <location>
        <begin position="12"/>
        <end position="33"/>
    </location>
</feature>
<dbReference type="STRING" id="582680.RS86_01094"/>
<dbReference type="EMBL" id="JYIX01000029">
    <property type="protein sequence ID" value="KJL34307.1"/>
    <property type="molecule type" value="Genomic_DNA"/>
</dbReference>
<dbReference type="AlphaFoldDB" id="A0A0F0LM63"/>
<sequence>MSPGNASKCQLMVFWIGAAAIASLFALGAYASWPTNVLSGGTADTIKRAFGETFPQGWAFFTKSPEGPQAGAYVAKTRESLLVTPQSRASNLFGLSRNQRAQGPEIAVLNADHALIWVDCTGQASTCLSKSAESTPTHLTNSEFTRTICGDVVLTYETITPWLYRGFESVGDTRIVRTAHAIVDCSGKVDLR</sequence>
<dbReference type="NCBIfam" id="TIGR04034">
    <property type="entry name" value="export_SdpA"/>
    <property type="match status" value="1"/>
</dbReference>
<evidence type="ECO:0008006" key="4">
    <source>
        <dbReference type="Google" id="ProtNLM"/>
    </source>
</evidence>
<proteinExistence type="predicted"/>
<accession>A0A0F0LM63</accession>
<gene>
    <name evidence="2" type="ORF">RS86_01094</name>
</gene>
<reference evidence="2 3" key="1">
    <citation type="submission" date="2015-02" db="EMBL/GenBank/DDBJ databases">
        <title>Draft genome sequences of ten Microbacterium spp. with emphasis on heavy metal contaminated environments.</title>
        <authorList>
            <person name="Corretto E."/>
        </authorList>
    </citation>
    <scope>NUCLEOTIDE SEQUENCE [LARGE SCALE GENOMIC DNA]</scope>
    <source>
        <strain evidence="2 3">ARN176</strain>
    </source>
</reference>
<keyword evidence="1" id="KW-0812">Transmembrane</keyword>
<dbReference type="PATRIC" id="fig|582680.6.peg.1126"/>
<dbReference type="InterPro" id="IPR023902">
    <property type="entry name" value="Sporulation_SdpA"/>
</dbReference>
<keyword evidence="1" id="KW-1133">Transmembrane helix</keyword>
<keyword evidence="1" id="KW-0472">Membrane</keyword>
<organism evidence="2 3">
    <name type="scientific">Microbacterium azadirachtae</name>
    <dbReference type="NCBI Taxonomy" id="582680"/>
    <lineage>
        <taxon>Bacteria</taxon>
        <taxon>Bacillati</taxon>
        <taxon>Actinomycetota</taxon>
        <taxon>Actinomycetes</taxon>
        <taxon>Micrococcales</taxon>
        <taxon>Microbacteriaceae</taxon>
        <taxon>Microbacterium</taxon>
    </lineage>
</organism>
<dbReference type="Proteomes" id="UP000033740">
    <property type="component" value="Unassembled WGS sequence"/>
</dbReference>